<dbReference type="EMBL" id="JACGCI010000004">
    <property type="protein sequence ID" value="KAF6764085.1"/>
    <property type="molecule type" value="Genomic_DNA"/>
</dbReference>
<dbReference type="AlphaFoldDB" id="A0A8H6IEF3"/>
<feature type="compositionally biased region" description="Polar residues" evidence="2">
    <location>
        <begin position="486"/>
        <end position="495"/>
    </location>
</feature>
<comment type="caution">
    <text evidence="3">The sequence shown here is derived from an EMBL/GenBank/DDBJ whole genome shotgun (WGS) entry which is preliminary data.</text>
</comment>
<feature type="coiled-coil region" evidence="1">
    <location>
        <begin position="661"/>
        <end position="688"/>
    </location>
</feature>
<name>A0A8H6IEF3_9AGAR</name>
<feature type="compositionally biased region" description="Polar residues" evidence="2">
    <location>
        <begin position="418"/>
        <end position="432"/>
    </location>
</feature>
<feature type="compositionally biased region" description="Low complexity" evidence="2">
    <location>
        <begin position="469"/>
        <end position="484"/>
    </location>
</feature>
<accession>A0A8H6IEF3</accession>
<evidence type="ECO:0000256" key="1">
    <source>
        <dbReference type="SAM" id="Coils"/>
    </source>
</evidence>
<reference evidence="3 4" key="1">
    <citation type="submission" date="2020-07" db="EMBL/GenBank/DDBJ databases">
        <title>Comparative genomics of pyrophilous fungi reveals a link between fire events and developmental genes.</title>
        <authorList>
            <consortium name="DOE Joint Genome Institute"/>
            <person name="Steindorff A.S."/>
            <person name="Carver A."/>
            <person name="Calhoun S."/>
            <person name="Stillman K."/>
            <person name="Liu H."/>
            <person name="Lipzen A."/>
            <person name="Pangilinan J."/>
            <person name="Labutti K."/>
            <person name="Bruns T.D."/>
            <person name="Grigoriev I.V."/>
        </authorList>
    </citation>
    <scope>NUCLEOTIDE SEQUENCE [LARGE SCALE GENOMIC DNA]</scope>
    <source>
        <strain evidence="3 4">CBS 144469</strain>
    </source>
</reference>
<evidence type="ECO:0000313" key="4">
    <source>
        <dbReference type="Proteomes" id="UP000521943"/>
    </source>
</evidence>
<sequence>MPIPSFYFIPNIVFSVSVTFSSLPPFSQHPRLSHHAIPTLIFKPTHAAMDPAQEQPRRKCGKCTLILTPSQTKSNANKNAGRWYVQCFGTASAPHTHYFYFTDGQGSRRSSPVSPSAPRFDSSPSLSAASQALAPSAAPASSTTKPMCGYNNCTTSRLNKKCPRGTCSKHCRLQHGRDALQCPVHALSDSDALQSAVRTTMPSSSSAPVVDPTHLVPLLPPGFSYDVPVSAPTPPPVPAVHKQYAVQIRPAIAEQYAGVISERAKRDTENSARKEADDRLANTINVTAWVENDQPPMEAAFQVGITPGLLRGSLTLSEHVLSSVGLEGHTAVHWCNVTKGSWVKLEFGFIVPLGERTGQPAEVLIKSMSVTRCLNFEVYLAAARGPVPPGAANFRSSTVLTQERSVVKAKDTHHFLTSNSLLGSQTRSSPSIVTPAKRPLVHSSPEFITPRRPSRTANHPSSPVDTTPRAAVAGPSRAAVAGPSRTAYNPSSPITVSPPRVAVAGPSRPLLCSPTSYDSSDSSDDYSTTRLFSTPIRPKQKAKLVSPPSPIPSLVPRRQHAPAPVPVVAPAPVPPVVTRVFPEGFYVWEVAQAVEAVYAYDVAVLSRPAVFLQLTGCVFKSSTVNDAKVRWEYASLEQQERFMSRPWPAFCREVPFPSAEQKALKKRIQRRKVQRERLEKSIMNYTQEQIEKRLAEDSSTDSSYYK</sequence>
<gene>
    <name evidence="3" type="ORF">DFP72DRAFT_413142</name>
</gene>
<evidence type="ECO:0000313" key="3">
    <source>
        <dbReference type="EMBL" id="KAF6764085.1"/>
    </source>
</evidence>
<protein>
    <submittedName>
        <fullName evidence="3">Uncharacterized protein</fullName>
    </submittedName>
</protein>
<feature type="region of interest" description="Disordered" evidence="2">
    <location>
        <begin position="109"/>
        <end position="144"/>
    </location>
</feature>
<proteinExistence type="predicted"/>
<feature type="compositionally biased region" description="Polar residues" evidence="2">
    <location>
        <begin position="455"/>
        <end position="465"/>
    </location>
</feature>
<evidence type="ECO:0000256" key="2">
    <source>
        <dbReference type="SAM" id="MobiDB-lite"/>
    </source>
</evidence>
<feature type="region of interest" description="Disordered" evidence="2">
    <location>
        <begin position="418"/>
        <end position="500"/>
    </location>
</feature>
<dbReference type="Proteomes" id="UP000521943">
    <property type="component" value="Unassembled WGS sequence"/>
</dbReference>
<feature type="compositionally biased region" description="Low complexity" evidence="2">
    <location>
        <begin position="109"/>
        <end position="142"/>
    </location>
</feature>
<dbReference type="OrthoDB" id="2687372at2759"/>
<organism evidence="3 4">
    <name type="scientific">Ephemerocybe angulata</name>
    <dbReference type="NCBI Taxonomy" id="980116"/>
    <lineage>
        <taxon>Eukaryota</taxon>
        <taxon>Fungi</taxon>
        <taxon>Dikarya</taxon>
        <taxon>Basidiomycota</taxon>
        <taxon>Agaricomycotina</taxon>
        <taxon>Agaricomycetes</taxon>
        <taxon>Agaricomycetidae</taxon>
        <taxon>Agaricales</taxon>
        <taxon>Agaricineae</taxon>
        <taxon>Psathyrellaceae</taxon>
        <taxon>Ephemerocybe</taxon>
    </lineage>
</organism>
<keyword evidence="1" id="KW-0175">Coiled coil</keyword>
<keyword evidence="4" id="KW-1185">Reference proteome</keyword>